<dbReference type="EMBL" id="SGIS01000115">
    <property type="protein sequence ID" value="RZF58648.1"/>
    <property type="molecule type" value="Genomic_DNA"/>
</dbReference>
<gene>
    <name evidence="1" type="ORF">EWE75_24250</name>
</gene>
<evidence type="ECO:0000313" key="2">
    <source>
        <dbReference type="Proteomes" id="UP000292085"/>
    </source>
</evidence>
<sequence length="82" mass="9387">MLDLLKKIYEKNEEFGFSQTVSQEQPPETSSSLHMRVYEATKKPAAKRNHPPIYPLFTFIGNRRPTAGKLKVNCFNSATKTK</sequence>
<dbReference type="Proteomes" id="UP000292085">
    <property type="component" value="Unassembled WGS sequence"/>
</dbReference>
<organism evidence="1 2">
    <name type="scientific">Sphingomonas populi</name>
    <dbReference type="NCBI Taxonomy" id="2484750"/>
    <lineage>
        <taxon>Bacteria</taxon>
        <taxon>Pseudomonadati</taxon>
        <taxon>Pseudomonadota</taxon>
        <taxon>Alphaproteobacteria</taxon>
        <taxon>Sphingomonadales</taxon>
        <taxon>Sphingomonadaceae</taxon>
        <taxon>Sphingomonas</taxon>
    </lineage>
</organism>
<reference evidence="1 2" key="1">
    <citation type="submission" date="2019-02" db="EMBL/GenBank/DDBJ databases">
        <authorList>
            <person name="Li Y."/>
        </authorList>
    </citation>
    <scope>NUCLEOTIDE SEQUENCE [LARGE SCALE GENOMIC DNA]</scope>
    <source>
        <strain evidence="1 2">3-7</strain>
    </source>
</reference>
<keyword evidence="2" id="KW-1185">Reference proteome</keyword>
<proteinExistence type="predicted"/>
<dbReference type="RefSeq" id="WP_130160589.1">
    <property type="nucleotide sequence ID" value="NZ_SGIS01000115.1"/>
</dbReference>
<dbReference type="AlphaFoldDB" id="A0A4V2DBN9"/>
<evidence type="ECO:0000313" key="1">
    <source>
        <dbReference type="EMBL" id="RZF58648.1"/>
    </source>
</evidence>
<comment type="caution">
    <text evidence="1">The sequence shown here is derived from an EMBL/GenBank/DDBJ whole genome shotgun (WGS) entry which is preliminary data.</text>
</comment>
<protein>
    <submittedName>
        <fullName evidence="1">Uncharacterized protein</fullName>
    </submittedName>
</protein>
<accession>A0A4V2DBN9</accession>
<name>A0A4V2DBN9_9SPHN</name>